<comment type="caution">
    <text evidence="2">The sequence shown here is derived from an EMBL/GenBank/DDBJ whole genome shotgun (WGS) entry which is preliminary data.</text>
</comment>
<name>A0AAD6UME6_9AGAR</name>
<feature type="compositionally biased region" description="Basic and acidic residues" evidence="1">
    <location>
        <begin position="139"/>
        <end position="156"/>
    </location>
</feature>
<dbReference type="Proteomes" id="UP001219525">
    <property type="component" value="Unassembled WGS sequence"/>
</dbReference>
<feature type="region of interest" description="Disordered" evidence="1">
    <location>
        <begin position="1"/>
        <end position="23"/>
    </location>
</feature>
<evidence type="ECO:0000313" key="2">
    <source>
        <dbReference type="EMBL" id="KAJ7190557.1"/>
    </source>
</evidence>
<dbReference type="AlphaFoldDB" id="A0AAD6UME6"/>
<accession>A0AAD6UME6</accession>
<evidence type="ECO:0000256" key="1">
    <source>
        <dbReference type="SAM" id="MobiDB-lite"/>
    </source>
</evidence>
<gene>
    <name evidence="2" type="ORF">GGX14DRAFT_603998</name>
</gene>
<protein>
    <submittedName>
        <fullName evidence="2">Uncharacterized protein</fullName>
    </submittedName>
</protein>
<sequence>MPMGVLHGAIKNVGEEGEDGGKEEREFAPVWRQGTGPVAESLTVARVFIRGAVNQVDPFGITDKPVFFGCPREHHARSTATAAHSQDVFRPWGETATLAGPSTPLPASTSAAAIHIPASDSKELIVLRLDPPAAAAERPSTRSREEELEEQVRRLEAQVQSLSPPSYSGHDHE</sequence>
<keyword evidence="3" id="KW-1185">Reference proteome</keyword>
<proteinExistence type="predicted"/>
<reference evidence="2" key="1">
    <citation type="submission" date="2023-03" db="EMBL/GenBank/DDBJ databases">
        <title>Massive genome expansion in bonnet fungi (Mycena s.s.) driven by repeated elements and novel gene families across ecological guilds.</title>
        <authorList>
            <consortium name="Lawrence Berkeley National Laboratory"/>
            <person name="Harder C.B."/>
            <person name="Miyauchi S."/>
            <person name="Viragh M."/>
            <person name="Kuo A."/>
            <person name="Thoen E."/>
            <person name="Andreopoulos B."/>
            <person name="Lu D."/>
            <person name="Skrede I."/>
            <person name="Drula E."/>
            <person name="Henrissat B."/>
            <person name="Morin E."/>
            <person name="Kohler A."/>
            <person name="Barry K."/>
            <person name="LaButti K."/>
            <person name="Morin E."/>
            <person name="Salamov A."/>
            <person name="Lipzen A."/>
            <person name="Mereny Z."/>
            <person name="Hegedus B."/>
            <person name="Baldrian P."/>
            <person name="Stursova M."/>
            <person name="Weitz H."/>
            <person name="Taylor A."/>
            <person name="Grigoriev I.V."/>
            <person name="Nagy L.G."/>
            <person name="Martin F."/>
            <person name="Kauserud H."/>
        </authorList>
    </citation>
    <scope>NUCLEOTIDE SEQUENCE</scope>
    <source>
        <strain evidence="2">9144</strain>
    </source>
</reference>
<feature type="region of interest" description="Disordered" evidence="1">
    <location>
        <begin position="131"/>
        <end position="173"/>
    </location>
</feature>
<evidence type="ECO:0000313" key="3">
    <source>
        <dbReference type="Proteomes" id="UP001219525"/>
    </source>
</evidence>
<dbReference type="EMBL" id="JARJCW010000147">
    <property type="protein sequence ID" value="KAJ7190557.1"/>
    <property type="molecule type" value="Genomic_DNA"/>
</dbReference>
<organism evidence="2 3">
    <name type="scientific">Mycena pura</name>
    <dbReference type="NCBI Taxonomy" id="153505"/>
    <lineage>
        <taxon>Eukaryota</taxon>
        <taxon>Fungi</taxon>
        <taxon>Dikarya</taxon>
        <taxon>Basidiomycota</taxon>
        <taxon>Agaricomycotina</taxon>
        <taxon>Agaricomycetes</taxon>
        <taxon>Agaricomycetidae</taxon>
        <taxon>Agaricales</taxon>
        <taxon>Marasmiineae</taxon>
        <taxon>Mycenaceae</taxon>
        <taxon>Mycena</taxon>
    </lineage>
</organism>